<name>Q0DZP9_ORYSJ</name>
<evidence type="ECO:0000313" key="7">
    <source>
        <dbReference type="Proteomes" id="UP000000763"/>
    </source>
</evidence>
<evidence type="ECO:0000313" key="6">
    <source>
        <dbReference type="EMBL" id="BAF09289.2"/>
    </source>
</evidence>
<reference evidence="6 7" key="1">
    <citation type="journal article" date="2005" name="Nature">
        <title>The map-based sequence of the rice genome.</title>
        <authorList>
            <consortium name="International rice genome sequencing project (IRGSP)"/>
            <person name="Matsumoto T."/>
            <person name="Wu J."/>
            <person name="Kanamori H."/>
            <person name="Katayose Y."/>
            <person name="Fujisawa M."/>
            <person name="Namiki N."/>
            <person name="Mizuno H."/>
            <person name="Yamamoto K."/>
            <person name="Antonio B.A."/>
            <person name="Baba T."/>
            <person name="Sakata K."/>
            <person name="Nagamura Y."/>
            <person name="Aoki H."/>
            <person name="Arikawa K."/>
            <person name="Arita K."/>
            <person name="Bito T."/>
            <person name="Chiden Y."/>
            <person name="Fujitsuka N."/>
            <person name="Fukunaka R."/>
            <person name="Hamada M."/>
            <person name="Harada C."/>
            <person name="Hayashi A."/>
            <person name="Hijishita S."/>
            <person name="Honda M."/>
            <person name="Hosokawa S."/>
            <person name="Ichikawa Y."/>
            <person name="Idonuma A."/>
            <person name="Iijima M."/>
            <person name="Ikeda M."/>
            <person name="Ikeno M."/>
            <person name="Ito K."/>
            <person name="Ito S."/>
            <person name="Ito T."/>
            <person name="Ito Y."/>
            <person name="Ito Y."/>
            <person name="Iwabuchi A."/>
            <person name="Kamiya K."/>
            <person name="Karasawa W."/>
            <person name="Kurita K."/>
            <person name="Katagiri S."/>
            <person name="Kikuta A."/>
            <person name="Kobayashi H."/>
            <person name="Kobayashi N."/>
            <person name="Machita K."/>
            <person name="Maehara T."/>
            <person name="Masukawa M."/>
            <person name="Mizubayashi T."/>
            <person name="Mukai Y."/>
            <person name="Nagasaki H."/>
            <person name="Nagata Y."/>
            <person name="Naito S."/>
            <person name="Nakashima M."/>
            <person name="Nakama Y."/>
            <person name="Nakamichi Y."/>
            <person name="Nakamura M."/>
            <person name="Meguro A."/>
            <person name="Negishi M."/>
            <person name="Ohta I."/>
            <person name="Ohta T."/>
            <person name="Okamoto M."/>
            <person name="Ono N."/>
            <person name="Saji S."/>
            <person name="Sakaguchi M."/>
            <person name="Sakai K."/>
            <person name="Shibata M."/>
            <person name="Shimokawa T."/>
            <person name="Song J."/>
            <person name="Takazaki Y."/>
            <person name="Terasawa K."/>
            <person name="Tsugane M."/>
            <person name="Tsuji K."/>
            <person name="Ueda S."/>
            <person name="Waki K."/>
            <person name="Yamagata H."/>
            <person name="Yamamoto M."/>
            <person name="Yamamoto S."/>
            <person name="Yamane H."/>
            <person name="Yoshiki S."/>
            <person name="Yoshihara R."/>
            <person name="Yukawa K."/>
            <person name="Zhong H."/>
            <person name="Yano M."/>
            <person name="Yuan Q."/>
            <person name="Ouyang S."/>
            <person name="Liu J."/>
            <person name="Jones K.M."/>
            <person name="Gansberger K."/>
            <person name="Moffat K."/>
            <person name="Hill J."/>
            <person name="Bera J."/>
            <person name="Fadrosh D."/>
            <person name="Jin S."/>
            <person name="Johri S."/>
            <person name="Kim M."/>
            <person name="Overton L."/>
            <person name="Reardon M."/>
            <person name="Tsitrin T."/>
            <person name="Vuong H."/>
            <person name="Weaver B."/>
            <person name="Ciecko A."/>
            <person name="Tallon L."/>
            <person name="Jackson J."/>
            <person name="Pai G."/>
            <person name="Aken S.V."/>
            <person name="Utterback T."/>
            <person name="Reidmuller S."/>
            <person name="Feldblyum T."/>
            <person name="Hsiao J."/>
            <person name="Zismann V."/>
            <person name="Iobst S."/>
            <person name="de Vazeille A.R."/>
            <person name="Buell C.R."/>
            <person name="Ying K."/>
            <person name="Li Y."/>
            <person name="Lu T."/>
            <person name="Huang Y."/>
            <person name="Zhao Q."/>
            <person name="Feng Q."/>
            <person name="Zhang L."/>
            <person name="Zhu J."/>
            <person name="Weng Q."/>
            <person name="Mu J."/>
            <person name="Lu Y."/>
            <person name="Fan D."/>
            <person name="Liu Y."/>
            <person name="Guan J."/>
            <person name="Zhang Y."/>
            <person name="Yu S."/>
            <person name="Liu X."/>
            <person name="Zhang Y."/>
            <person name="Hong G."/>
            <person name="Han B."/>
            <person name="Choisne N."/>
            <person name="Demange N."/>
            <person name="Orjeda G."/>
            <person name="Samain S."/>
            <person name="Cattolico L."/>
            <person name="Pelletier E."/>
            <person name="Couloux A."/>
            <person name="Segurens B."/>
            <person name="Wincker P."/>
            <person name="D'Hont A."/>
            <person name="Scarpelli C."/>
            <person name="Weissenbach J."/>
            <person name="Salanoubat M."/>
            <person name="Quetier F."/>
            <person name="Yu Y."/>
            <person name="Kim H.R."/>
            <person name="Rambo T."/>
            <person name="Currie J."/>
            <person name="Collura K."/>
            <person name="Luo M."/>
            <person name="Yang T."/>
            <person name="Ammiraju J.S.S."/>
            <person name="Engler F."/>
            <person name="Soderlund C."/>
            <person name="Wing R.A."/>
            <person name="Palmer L.E."/>
            <person name="de la Bastide M."/>
            <person name="Spiegel L."/>
            <person name="Nascimento L."/>
            <person name="Zutavern T."/>
            <person name="O'Shaughnessy A."/>
            <person name="Dike S."/>
            <person name="Dedhia N."/>
            <person name="Preston R."/>
            <person name="Balija V."/>
            <person name="McCombie W.R."/>
            <person name="Chow T."/>
            <person name="Chen H."/>
            <person name="Chung M."/>
            <person name="Chen C."/>
            <person name="Shaw J."/>
            <person name="Wu H."/>
            <person name="Hsiao K."/>
            <person name="Chao Y."/>
            <person name="Chu M."/>
            <person name="Cheng C."/>
            <person name="Hour A."/>
            <person name="Lee P."/>
            <person name="Lin S."/>
            <person name="Lin Y."/>
            <person name="Liou J."/>
            <person name="Liu S."/>
            <person name="Hsing Y."/>
            <person name="Raghuvanshi S."/>
            <person name="Mohanty A."/>
            <person name="Bharti A.K."/>
            <person name="Gaur A."/>
            <person name="Gupta V."/>
            <person name="Kumar D."/>
            <person name="Ravi V."/>
            <person name="Vij S."/>
            <person name="Kapur A."/>
            <person name="Khurana P."/>
            <person name="Khurana P."/>
            <person name="Khurana J.P."/>
            <person name="Tyagi A.K."/>
            <person name="Gaikwad K."/>
            <person name="Singh A."/>
            <person name="Dalal V."/>
            <person name="Srivastava S."/>
            <person name="Dixit A."/>
            <person name="Pal A.K."/>
            <person name="Ghazi I.A."/>
            <person name="Yadav M."/>
            <person name="Pandit A."/>
            <person name="Bhargava A."/>
            <person name="Sureshbabu K."/>
            <person name="Batra K."/>
            <person name="Sharma T.R."/>
            <person name="Mohapatra T."/>
            <person name="Singh N.K."/>
            <person name="Messing J."/>
            <person name="Nelson A.B."/>
            <person name="Fuks G."/>
            <person name="Kavchok S."/>
            <person name="Keizer G."/>
            <person name="Linton E."/>
            <person name="Llaca V."/>
            <person name="Song R."/>
            <person name="Tanyolac B."/>
            <person name="Young S."/>
            <person name="Ho-Il K."/>
            <person name="Hahn J.H."/>
            <person name="Sangsakoo G."/>
            <person name="Vanavichit A."/>
            <person name="de Mattos Luiz.A.T."/>
            <person name="Zimmer P.D."/>
            <person name="Malone G."/>
            <person name="Dellagostin O."/>
            <person name="de Oliveira A.C."/>
            <person name="Bevan M."/>
            <person name="Bancroft I."/>
            <person name="Minx P."/>
            <person name="Cordum H."/>
            <person name="Wilson R."/>
            <person name="Cheng Z."/>
            <person name="Jin W."/>
            <person name="Jiang J."/>
            <person name="Leong S.A."/>
            <person name="Iwama H."/>
            <person name="Gojobori T."/>
            <person name="Itoh T."/>
            <person name="Niimura Y."/>
            <person name="Fujii Y."/>
            <person name="Habara T."/>
            <person name="Sakai H."/>
            <person name="Sato Y."/>
            <person name="Wilson G."/>
            <person name="Kumar K."/>
            <person name="McCouch S."/>
            <person name="Juretic N."/>
            <person name="Hoen D."/>
            <person name="Wright S."/>
            <person name="Bruskiewich R."/>
            <person name="Bureau T."/>
            <person name="Miyao A."/>
            <person name="Hirochika H."/>
            <person name="Nishikawa T."/>
            <person name="Kadowaki K."/>
            <person name="Sugiura M."/>
            <person name="Burr B."/>
            <person name="Sasaki T."/>
        </authorList>
    </citation>
    <scope>NUCLEOTIDE SEQUENCE [LARGE SCALE GENOMIC DNA]</scope>
    <source>
        <strain evidence="7">cv. Nipponbare</strain>
    </source>
</reference>
<evidence type="ECO:0000256" key="4">
    <source>
        <dbReference type="ARBA" id="ARBA00022917"/>
    </source>
</evidence>
<dbReference type="PANTHER" id="PTHR13227:SF0">
    <property type="entry name" value="EUKARYOTIC TRANSLATION INITIATION FACTOR 2A"/>
    <property type="match status" value="1"/>
</dbReference>
<keyword evidence="4" id="KW-0648">Protein biosynthesis</keyword>
<proteinExistence type="predicted"/>
<dbReference type="InterPro" id="IPR011387">
    <property type="entry name" value="TIF2A"/>
</dbReference>
<gene>
    <name evidence="6" type="ordered locus">Os02g0606100</name>
</gene>
<evidence type="ECO:0000256" key="2">
    <source>
        <dbReference type="ARBA" id="ARBA00022574"/>
    </source>
</evidence>
<feature type="compositionally biased region" description="Low complexity" evidence="5">
    <location>
        <begin position="58"/>
        <end position="73"/>
    </location>
</feature>
<keyword evidence="1" id="KW-0396">Initiation factor</keyword>
<feature type="compositionally biased region" description="Low complexity" evidence="5">
    <location>
        <begin position="129"/>
        <end position="138"/>
    </location>
</feature>
<evidence type="ECO:0000256" key="5">
    <source>
        <dbReference type="SAM" id="MobiDB-lite"/>
    </source>
</evidence>
<keyword evidence="2" id="KW-0853">WD repeat</keyword>
<dbReference type="GO" id="GO:0003743">
    <property type="term" value="F:translation initiation factor activity"/>
    <property type="evidence" value="ECO:0007669"/>
    <property type="project" value="UniProtKB-KW"/>
</dbReference>
<reference evidence="7" key="2">
    <citation type="journal article" date="2008" name="Nucleic Acids Res.">
        <title>The rice annotation project database (RAP-DB): 2008 update.</title>
        <authorList>
            <consortium name="The rice annotation project (RAP)"/>
        </authorList>
    </citation>
    <scope>GENOME REANNOTATION</scope>
    <source>
        <strain evidence="7">cv. Nipponbare</strain>
    </source>
</reference>
<dbReference type="Proteomes" id="UP000000763">
    <property type="component" value="Chromosome 2"/>
</dbReference>
<sequence>TTGIKIFDHNGSLQFKKMFEKLYQADWKPEAPEKFSDIADLTISLGSIKIEETKKQVSAQGSKSAQPSSKAPANIAAKPTAYRPPHSKNSADVQDKLFGGLASTGGEMSKNALRNKKRREKQKEKKAAEGSGASADDN</sequence>
<accession>Q0DZP9</accession>
<dbReference type="PANTHER" id="PTHR13227">
    <property type="entry name" value="EUKARYOTIC TRANSLATION INITIATION FACTOR 2A"/>
    <property type="match status" value="1"/>
</dbReference>
<evidence type="ECO:0000256" key="3">
    <source>
        <dbReference type="ARBA" id="ARBA00022737"/>
    </source>
</evidence>
<feature type="non-terminal residue" evidence="6">
    <location>
        <position position="1"/>
    </location>
</feature>
<evidence type="ECO:0000256" key="1">
    <source>
        <dbReference type="ARBA" id="ARBA00022540"/>
    </source>
</evidence>
<protein>
    <submittedName>
        <fullName evidence="6">Os02g0606100 protein</fullName>
    </submittedName>
</protein>
<feature type="region of interest" description="Disordered" evidence="5">
    <location>
        <begin position="53"/>
        <end position="138"/>
    </location>
</feature>
<dbReference type="KEGG" id="dosa:Os02g0606100"/>
<dbReference type="HOGENOM" id="CLU_2115186_0_0_1"/>
<dbReference type="EMBL" id="AP008208">
    <property type="protein sequence ID" value="BAF09289.2"/>
    <property type="molecule type" value="Genomic_DNA"/>
</dbReference>
<keyword evidence="3" id="KW-0677">Repeat</keyword>
<dbReference type="AlphaFoldDB" id="Q0DZP9"/>
<organism evidence="6 7">
    <name type="scientific">Oryza sativa subsp. japonica</name>
    <name type="common">Rice</name>
    <dbReference type="NCBI Taxonomy" id="39947"/>
    <lineage>
        <taxon>Eukaryota</taxon>
        <taxon>Viridiplantae</taxon>
        <taxon>Streptophyta</taxon>
        <taxon>Embryophyta</taxon>
        <taxon>Tracheophyta</taxon>
        <taxon>Spermatophyta</taxon>
        <taxon>Magnoliopsida</taxon>
        <taxon>Liliopsida</taxon>
        <taxon>Poales</taxon>
        <taxon>Poaceae</taxon>
        <taxon>BOP clade</taxon>
        <taxon>Oryzoideae</taxon>
        <taxon>Oryzeae</taxon>
        <taxon>Oryzinae</taxon>
        <taxon>Oryza</taxon>
        <taxon>Oryza sativa</taxon>
    </lineage>
</organism>